<evidence type="ECO:0000256" key="1">
    <source>
        <dbReference type="SAM" id="Phobius"/>
    </source>
</evidence>
<dbReference type="Gene3D" id="1.20.144.10">
    <property type="entry name" value="Phosphatidic acid phosphatase type 2/haloperoxidase"/>
    <property type="match status" value="2"/>
</dbReference>
<reference evidence="3 4" key="1">
    <citation type="journal article" date="2017" name="Int. J. Syst. Evol. Microbiol.">
        <title>Ramlibacter monticola sp. nov., isolated from forest soil.</title>
        <authorList>
            <person name="Chaudhary D.K."/>
            <person name="Kim J."/>
        </authorList>
    </citation>
    <scope>NUCLEOTIDE SEQUENCE [LARGE SCALE GENOMIC DNA]</scope>
    <source>
        <strain evidence="3 4">KACC 19175</strain>
    </source>
</reference>
<feature type="transmembrane region" description="Helical" evidence="1">
    <location>
        <begin position="199"/>
        <end position="219"/>
    </location>
</feature>
<evidence type="ECO:0000259" key="2">
    <source>
        <dbReference type="SMART" id="SM00014"/>
    </source>
</evidence>
<dbReference type="CDD" id="cd03392">
    <property type="entry name" value="PAP2_like_2"/>
    <property type="match status" value="1"/>
</dbReference>
<dbReference type="Proteomes" id="UP000599109">
    <property type="component" value="Unassembled WGS sequence"/>
</dbReference>
<keyword evidence="1" id="KW-1133">Transmembrane helix</keyword>
<feature type="domain" description="Phosphatidic acid phosphatase type 2/haloperoxidase" evidence="2">
    <location>
        <begin position="104"/>
        <end position="218"/>
    </location>
</feature>
<feature type="transmembrane region" description="Helical" evidence="1">
    <location>
        <begin position="172"/>
        <end position="193"/>
    </location>
</feature>
<dbReference type="SMART" id="SM00014">
    <property type="entry name" value="acidPPc"/>
    <property type="match status" value="1"/>
</dbReference>
<dbReference type="SUPFAM" id="SSF48317">
    <property type="entry name" value="Acid phosphatase/Vanadium-dependent haloperoxidase"/>
    <property type="match status" value="1"/>
</dbReference>
<name>A0A937CTN3_9BURK</name>
<feature type="transmembrane region" description="Helical" evidence="1">
    <location>
        <begin position="106"/>
        <end position="126"/>
    </location>
</feature>
<gene>
    <name evidence="3" type="ORF">JJ685_11335</name>
</gene>
<evidence type="ECO:0000313" key="3">
    <source>
        <dbReference type="EMBL" id="MBL0391729.1"/>
    </source>
</evidence>
<keyword evidence="1" id="KW-0812">Transmembrane</keyword>
<dbReference type="PANTHER" id="PTHR14969">
    <property type="entry name" value="SPHINGOSINE-1-PHOSPHATE PHOSPHOHYDROLASE"/>
    <property type="match status" value="1"/>
</dbReference>
<protein>
    <submittedName>
        <fullName evidence="3">Phosphatase PAP2 family protein</fullName>
    </submittedName>
</protein>
<dbReference type="Pfam" id="PF01569">
    <property type="entry name" value="PAP2"/>
    <property type="match status" value="1"/>
</dbReference>
<accession>A0A937CTN3</accession>
<keyword evidence="4" id="KW-1185">Reference proteome</keyword>
<dbReference type="RefSeq" id="WP_201674337.1">
    <property type="nucleotide sequence ID" value="NZ_JAEQNE010000002.1"/>
</dbReference>
<dbReference type="InterPro" id="IPR036938">
    <property type="entry name" value="PAP2/HPO_sf"/>
</dbReference>
<comment type="caution">
    <text evidence="3">The sequence shown here is derived from an EMBL/GenBank/DDBJ whole genome shotgun (WGS) entry which is preliminary data.</text>
</comment>
<organism evidence="3 4">
    <name type="scientific">Ramlibacter monticola</name>
    <dbReference type="NCBI Taxonomy" id="1926872"/>
    <lineage>
        <taxon>Bacteria</taxon>
        <taxon>Pseudomonadati</taxon>
        <taxon>Pseudomonadota</taxon>
        <taxon>Betaproteobacteria</taxon>
        <taxon>Burkholderiales</taxon>
        <taxon>Comamonadaceae</taxon>
        <taxon>Ramlibacter</taxon>
    </lineage>
</organism>
<dbReference type="PANTHER" id="PTHR14969:SF13">
    <property type="entry name" value="AT30094P"/>
    <property type="match status" value="1"/>
</dbReference>
<feature type="transmembrane region" description="Helical" evidence="1">
    <location>
        <begin position="146"/>
        <end position="165"/>
    </location>
</feature>
<proteinExistence type="predicted"/>
<dbReference type="AlphaFoldDB" id="A0A937CTN3"/>
<feature type="transmembrane region" description="Helical" evidence="1">
    <location>
        <begin position="25"/>
        <end position="46"/>
    </location>
</feature>
<dbReference type="InterPro" id="IPR000326">
    <property type="entry name" value="PAP2/HPO"/>
</dbReference>
<sequence>MAAPDAAAPVSPMADPRIGSRTPNAIRLALVLACVLLVALLAVQVWTDGPVARFDLRVTQWLATQRSAGLTAFMLLVSAAHQTRWLLAATALLAAWLAWRRGWTPLARLAVVPAGMLLNAGLKHLFQRPRPHLQDPLVHLLSLSFPSGHAAASTVFYGTLCALAFGRWRSRAIRALALGIASLMVLLVCFSRVYLGAHYLSDVVAGVAVGAICLALFLAPPGVPARPRTEGMGP</sequence>
<keyword evidence="1" id="KW-0472">Membrane</keyword>
<dbReference type="EMBL" id="JAEQNE010000002">
    <property type="protein sequence ID" value="MBL0391729.1"/>
    <property type="molecule type" value="Genomic_DNA"/>
</dbReference>
<feature type="transmembrane region" description="Helical" evidence="1">
    <location>
        <begin position="83"/>
        <end position="99"/>
    </location>
</feature>
<evidence type="ECO:0000313" key="4">
    <source>
        <dbReference type="Proteomes" id="UP000599109"/>
    </source>
</evidence>